<accession>A0AAG5DCS0</accession>
<reference evidence="3" key="1">
    <citation type="submission" date="2024-04" db="UniProtKB">
        <authorList>
            <consortium name="EnsemblMetazoa"/>
        </authorList>
    </citation>
    <scope>IDENTIFICATION</scope>
    <source>
        <strain evidence="3">EBRO</strain>
    </source>
</reference>
<keyword evidence="2" id="KW-0472">Membrane</keyword>
<sequence>MENDPSFPENIICDIGGTGGRHAVTIFKQKHQRRAPCPDQVEDELRGTKKKVRKDTGTGPLFEKPSTNGTSVRKCFGSQLPRQFARLIEPLPGFWEYQRTRAYSVKCRKRIIYDHGITTVFACSRFSLHLVLSPLDFFQPPVTSGFFFLFIFSVSIFLF</sequence>
<dbReference type="Proteomes" id="UP000075880">
    <property type="component" value="Unassembled WGS sequence"/>
</dbReference>
<feature type="region of interest" description="Disordered" evidence="1">
    <location>
        <begin position="43"/>
        <end position="69"/>
    </location>
</feature>
<keyword evidence="2" id="KW-1133">Transmembrane helix</keyword>
<dbReference type="AlphaFoldDB" id="A0AAG5DCS0"/>
<feature type="transmembrane region" description="Helical" evidence="2">
    <location>
        <begin position="138"/>
        <end position="158"/>
    </location>
</feature>
<proteinExistence type="predicted"/>
<evidence type="ECO:0000256" key="1">
    <source>
        <dbReference type="SAM" id="MobiDB-lite"/>
    </source>
</evidence>
<dbReference type="EnsemblMetazoa" id="ENSAATROPT009376">
    <property type="protein sequence ID" value="ENSAATROPP008478"/>
    <property type="gene ID" value="ENSAATROPG007637"/>
</dbReference>
<organism evidence="3 4">
    <name type="scientific">Anopheles atroparvus</name>
    <name type="common">European mosquito</name>
    <dbReference type="NCBI Taxonomy" id="41427"/>
    <lineage>
        <taxon>Eukaryota</taxon>
        <taxon>Metazoa</taxon>
        <taxon>Ecdysozoa</taxon>
        <taxon>Arthropoda</taxon>
        <taxon>Hexapoda</taxon>
        <taxon>Insecta</taxon>
        <taxon>Pterygota</taxon>
        <taxon>Neoptera</taxon>
        <taxon>Endopterygota</taxon>
        <taxon>Diptera</taxon>
        <taxon>Nematocera</taxon>
        <taxon>Culicoidea</taxon>
        <taxon>Culicidae</taxon>
        <taxon>Anophelinae</taxon>
        <taxon>Anopheles</taxon>
    </lineage>
</organism>
<evidence type="ECO:0000313" key="3">
    <source>
        <dbReference type="EnsemblMetazoa" id="ENSAATROPP008478"/>
    </source>
</evidence>
<protein>
    <submittedName>
        <fullName evidence="3">Uncharacterized protein</fullName>
    </submittedName>
</protein>
<evidence type="ECO:0000256" key="2">
    <source>
        <dbReference type="SAM" id="Phobius"/>
    </source>
</evidence>
<keyword evidence="2" id="KW-0812">Transmembrane</keyword>
<keyword evidence="4" id="KW-1185">Reference proteome</keyword>
<name>A0AAG5DCS0_ANOAO</name>
<evidence type="ECO:0000313" key="4">
    <source>
        <dbReference type="Proteomes" id="UP000075880"/>
    </source>
</evidence>